<feature type="transmembrane region" description="Helical" evidence="7">
    <location>
        <begin position="165"/>
        <end position="184"/>
    </location>
</feature>
<name>A0A2G5F7Y0_AQUCA</name>
<proteinExistence type="predicted"/>
<feature type="transmembrane region" description="Helical" evidence="7">
    <location>
        <begin position="65"/>
        <end position="89"/>
    </location>
</feature>
<evidence type="ECO:0000313" key="10">
    <source>
        <dbReference type="Proteomes" id="UP000230069"/>
    </source>
</evidence>
<dbReference type="Pfam" id="PF01490">
    <property type="entry name" value="Aa_trans"/>
    <property type="match status" value="1"/>
</dbReference>
<evidence type="ECO:0000256" key="2">
    <source>
        <dbReference type="ARBA" id="ARBA00022448"/>
    </source>
</evidence>
<feature type="transmembrane region" description="Helical" evidence="7">
    <location>
        <begin position="280"/>
        <end position="301"/>
    </location>
</feature>
<feature type="transmembrane region" description="Helical" evidence="7">
    <location>
        <begin position="124"/>
        <end position="145"/>
    </location>
</feature>
<feature type="domain" description="Amino acid transporter transmembrane" evidence="8">
    <location>
        <begin position="33"/>
        <end position="469"/>
    </location>
</feature>
<evidence type="ECO:0000313" key="9">
    <source>
        <dbReference type="EMBL" id="PIA64060.1"/>
    </source>
</evidence>
<keyword evidence="4" id="KW-0029">Amino-acid transport</keyword>
<organism evidence="9 10">
    <name type="scientific">Aquilegia coerulea</name>
    <name type="common">Rocky mountain columbine</name>
    <dbReference type="NCBI Taxonomy" id="218851"/>
    <lineage>
        <taxon>Eukaryota</taxon>
        <taxon>Viridiplantae</taxon>
        <taxon>Streptophyta</taxon>
        <taxon>Embryophyta</taxon>
        <taxon>Tracheophyta</taxon>
        <taxon>Spermatophyta</taxon>
        <taxon>Magnoliopsida</taxon>
        <taxon>Ranunculales</taxon>
        <taxon>Ranunculaceae</taxon>
        <taxon>Thalictroideae</taxon>
        <taxon>Aquilegia</taxon>
    </lineage>
</organism>
<dbReference type="GO" id="GO:0016020">
    <property type="term" value="C:membrane"/>
    <property type="evidence" value="ECO:0007669"/>
    <property type="project" value="UniProtKB-SubCell"/>
</dbReference>
<dbReference type="InterPro" id="IPR013057">
    <property type="entry name" value="AA_transpt_TM"/>
</dbReference>
<reference evidence="9 10" key="1">
    <citation type="submission" date="2017-09" db="EMBL/GenBank/DDBJ databases">
        <title>WGS assembly of Aquilegia coerulea Goldsmith.</title>
        <authorList>
            <person name="Hodges S."/>
            <person name="Kramer E."/>
            <person name="Nordborg M."/>
            <person name="Tomkins J."/>
            <person name="Borevitz J."/>
            <person name="Derieg N."/>
            <person name="Yan J."/>
            <person name="Mihaltcheva S."/>
            <person name="Hayes R.D."/>
            <person name="Rokhsar D."/>
        </authorList>
    </citation>
    <scope>NUCLEOTIDE SEQUENCE [LARGE SCALE GENOMIC DNA]</scope>
    <source>
        <strain evidence="10">cv. Goldsmith</strain>
    </source>
</reference>
<evidence type="ECO:0000256" key="7">
    <source>
        <dbReference type="SAM" id="Phobius"/>
    </source>
</evidence>
<keyword evidence="3 7" id="KW-0812">Transmembrane</keyword>
<dbReference type="EMBL" id="KZ305019">
    <property type="protein sequence ID" value="PIA64060.1"/>
    <property type="molecule type" value="Genomic_DNA"/>
</dbReference>
<evidence type="ECO:0000256" key="4">
    <source>
        <dbReference type="ARBA" id="ARBA00022970"/>
    </source>
</evidence>
<dbReference type="STRING" id="218851.A0A2G5F7Y0"/>
<evidence type="ECO:0000256" key="5">
    <source>
        <dbReference type="ARBA" id="ARBA00022989"/>
    </source>
</evidence>
<feature type="transmembrane region" description="Helical" evidence="7">
    <location>
        <begin position="36"/>
        <end position="59"/>
    </location>
</feature>
<comment type="subcellular location">
    <subcellularLocation>
        <location evidence="1">Membrane</location>
    </subcellularLocation>
</comment>
<accession>A0A2G5F7Y0</accession>
<keyword evidence="6 7" id="KW-0472">Membrane</keyword>
<gene>
    <name evidence="9" type="ORF">AQUCO_00201390v1</name>
</gene>
<evidence type="ECO:0000256" key="3">
    <source>
        <dbReference type="ARBA" id="ARBA00022692"/>
    </source>
</evidence>
<feature type="transmembrane region" description="Helical" evidence="7">
    <location>
        <begin position="321"/>
        <end position="342"/>
    </location>
</feature>
<dbReference type="InParanoid" id="A0A2G5F7Y0"/>
<keyword evidence="10" id="KW-1185">Reference proteome</keyword>
<dbReference type="Proteomes" id="UP000230069">
    <property type="component" value="Unassembled WGS sequence"/>
</dbReference>
<evidence type="ECO:0000256" key="1">
    <source>
        <dbReference type="ARBA" id="ARBA00004370"/>
    </source>
</evidence>
<dbReference type="OrthoDB" id="40134at2759"/>
<dbReference type="GO" id="GO:0006865">
    <property type="term" value="P:amino acid transport"/>
    <property type="evidence" value="ECO:0007669"/>
    <property type="project" value="UniProtKB-KW"/>
</dbReference>
<dbReference type="AlphaFoldDB" id="A0A2G5F7Y0"/>
<evidence type="ECO:0000259" key="8">
    <source>
        <dbReference type="Pfam" id="PF01490"/>
    </source>
</evidence>
<feature type="transmembrane region" description="Helical" evidence="7">
    <location>
        <begin position="190"/>
        <end position="211"/>
    </location>
</feature>
<feature type="transmembrane region" description="Helical" evidence="7">
    <location>
        <begin position="386"/>
        <end position="406"/>
    </location>
</feature>
<evidence type="ECO:0000256" key="6">
    <source>
        <dbReference type="ARBA" id="ARBA00023136"/>
    </source>
</evidence>
<feature type="transmembrane region" description="Helical" evidence="7">
    <location>
        <begin position="444"/>
        <end position="469"/>
    </location>
</feature>
<protein>
    <recommendedName>
        <fullName evidence="8">Amino acid transporter transmembrane domain-containing protein</fullName>
    </recommendedName>
</protein>
<keyword evidence="2" id="KW-0813">Transport</keyword>
<sequence>MGIEMQQQNGTSVTMKTDFNSEIFDDDGRPKRTGTLLTVTAHIITAVIGSGVLSLSWAFAQLGWIAGPIALMAISIITFFSSTLQANCYRSPDPITGKRNYTYMQAVKAYLGGFQYRLCGLAQYGFFIAIAIGYTITASISLAAIKRSNCFHQNGHQVECHEASYPYMIVFAIIQIILSQIPNFHKLSGLSIIAALMSFAYALIGLGLAISKIAAGGNDVRTTLIGVTVGVEVASNAEKVFRVSQSLGNIASAYFFSTVLIEIQDTLKSSPPENHVMKKASAIGVSITTLFYMLCGVIGYAAFGNHAPGNFLTGFGVYEPFWLLDVGNICIVVHLIGAYQVFSQPFFSVVEQWCCNRWPKNKFITSENGVTIPFRIFWRTITMFKLVWRTLFVIITSLVSMIFPFFNDMMGLIGAATFWPMGVYFPVEMYLVQSKTQRFSTKWIWLKLLSWACCLVSIVAGIGSIQGLISSLTKYEPFS</sequence>
<feature type="transmembrane region" description="Helical" evidence="7">
    <location>
        <begin position="412"/>
        <end position="432"/>
    </location>
</feature>
<dbReference type="PANTHER" id="PTHR48017">
    <property type="entry name" value="OS05G0424000 PROTEIN-RELATED"/>
    <property type="match status" value="1"/>
</dbReference>
<keyword evidence="5 7" id="KW-1133">Transmembrane helix</keyword>